<evidence type="ECO:0000256" key="1">
    <source>
        <dbReference type="SAM" id="Phobius"/>
    </source>
</evidence>
<keyword evidence="1" id="KW-0812">Transmembrane</keyword>
<dbReference type="AlphaFoldDB" id="A0A7H8TQ26"/>
<gene>
    <name evidence="2" type="ORF">HUT05_44740</name>
</gene>
<dbReference type="Proteomes" id="UP000509418">
    <property type="component" value="Chromosome"/>
</dbReference>
<sequence length="139" mass="15082">MAPDGPPITRPISCKQCGATPAASVQIRSHLGLLLWMRCKAVDGPFCSHCGIALIRVMTTKTLWQGWWGPLSLLATLFALHSNLDAYRDLRRLPRSAPPSARARSGMGKPVHRRPPAYVALIPLCCAIWLLTSLIGSAS</sequence>
<feature type="transmembrane region" description="Helical" evidence="1">
    <location>
        <begin position="117"/>
        <end position="138"/>
    </location>
</feature>
<organism evidence="2 3">
    <name type="scientific">Streptomyces chartreusis</name>
    <dbReference type="NCBI Taxonomy" id="1969"/>
    <lineage>
        <taxon>Bacteria</taxon>
        <taxon>Bacillati</taxon>
        <taxon>Actinomycetota</taxon>
        <taxon>Actinomycetes</taxon>
        <taxon>Kitasatosporales</taxon>
        <taxon>Streptomycetaceae</taxon>
        <taxon>Streptomyces</taxon>
    </lineage>
</organism>
<keyword evidence="3" id="KW-1185">Reference proteome</keyword>
<accession>A0A7H8TQ26</accession>
<name>A0A7H8TQ26_STRCX</name>
<proteinExistence type="predicted"/>
<protein>
    <submittedName>
        <fullName evidence="2">Uncharacterized protein</fullName>
    </submittedName>
</protein>
<dbReference type="EMBL" id="CP056041">
    <property type="protein sequence ID" value="QKZ25198.1"/>
    <property type="molecule type" value="Genomic_DNA"/>
</dbReference>
<evidence type="ECO:0000313" key="3">
    <source>
        <dbReference type="Proteomes" id="UP000509418"/>
    </source>
</evidence>
<keyword evidence="1" id="KW-0472">Membrane</keyword>
<keyword evidence="1" id="KW-1133">Transmembrane helix</keyword>
<reference evidence="2 3" key="1">
    <citation type="submission" date="2020-06" db="EMBL/GenBank/DDBJ databases">
        <title>Genome mining for natural products.</title>
        <authorList>
            <person name="Zhang B."/>
            <person name="Shi J."/>
            <person name="Ge H."/>
        </authorList>
    </citation>
    <scope>NUCLEOTIDE SEQUENCE [LARGE SCALE GENOMIC DNA]</scope>
    <source>
        <strain evidence="2 3">NA02069</strain>
    </source>
</reference>
<evidence type="ECO:0000313" key="2">
    <source>
        <dbReference type="EMBL" id="QKZ25198.1"/>
    </source>
</evidence>